<dbReference type="AlphaFoldDB" id="A0A3G1L0R1"/>
<dbReference type="Proteomes" id="UP000323521">
    <property type="component" value="Chromosome"/>
</dbReference>
<dbReference type="InterPro" id="IPR014044">
    <property type="entry name" value="CAP_dom"/>
</dbReference>
<reference evidence="2 3" key="1">
    <citation type="submission" date="2016-10" db="EMBL/GenBank/DDBJ databases">
        <title>Complete Genome Sequence of Peptococcaceae strain DCMF.</title>
        <authorList>
            <person name="Edwards R.J."/>
            <person name="Holland S.I."/>
            <person name="Deshpande N.P."/>
            <person name="Wong Y.K."/>
            <person name="Ertan H."/>
            <person name="Manefield M."/>
            <person name="Russell T.L."/>
            <person name="Lee M.J."/>
        </authorList>
    </citation>
    <scope>NUCLEOTIDE SEQUENCE [LARGE SCALE GENOMIC DNA]</scope>
    <source>
        <strain evidence="2 3">DCMF</strain>
    </source>
</reference>
<gene>
    <name evidence="2" type="ORF">DCMF_05370</name>
</gene>
<keyword evidence="3" id="KW-1185">Reference proteome</keyword>
<evidence type="ECO:0000313" key="2">
    <source>
        <dbReference type="EMBL" id="ATW28372.1"/>
    </source>
</evidence>
<accession>A0A3G1L0R1</accession>
<sequence length="142" mass="15990">MEYPGSQKLPIYLWANTVAEEHRMVDLVNLERASRGLQLLQVDMRLTKTARLKSKDLINKGYFGHYSPTYGSFSNMIKTHEIIYRYAGENLAGNTSVTDAHFALMNSPGHRANILNPNFTRVGIGVSNGGPYQKIFTQHFIG</sequence>
<protein>
    <recommendedName>
        <fullName evidence="1">SCP domain-containing protein</fullName>
    </recommendedName>
</protein>
<dbReference type="Pfam" id="PF00188">
    <property type="entry name" value="CAP"/>
    <property type="match status" value="1"/>
</dbReference>
<dbReference type="Gene3D" id="3.40.33.10">
    <property type="entry name" value="CAP"/>
    <property type="match status" value="1"/>
</dbReference>
<feature type="domain" description="SCP" evidence="1">
    <location>
        <begin position="25"/>
        <end position="140"/>
    </location>
</feature>
<dbReference type="SUPFAM" id="SSF55797">
    <property type="entry name" value="PR-1-like"/>
    <property type="match status" value="1"/>
</dbReference>
<dbReference type="PANTHER" id="PTHR31157:SF1">
    <property type="entry name" value="SCP DOMAIN-CONTAINING PROTEIN"/>
    <property type="match status" value="1"/>
</dbReference>
<dbReference type="KEGG" id="fwa:DCMF_05370"/>
<dbReference type="PANTHER" id="PTHR31157">
    <property type="entry name" value="SCP DOMAIN-CONTAINING PROTEIN"/>
    <property type="match status" value="1"/>
</dbReference>
<name>A0A3G1L0R1_FORW1</name>
<proteinExistence type="predicted"/>
<evidence type="ECO:0000313" key="3">
    <source>
        <dbReference type="Proteomes" id="UP000323521"/>
    </source>
</evidence>
<dbReference type="InterPro" id="IPR035940">
    <property type="entry name" value="CAP_sf"/>
</dbReference>
<evidence type="ECO:0000259" key="1">
    <source>
        <dbReference type="Pfam" id="PF00188"/>
    </source>
</evidence>
<dbReference type="CDD" id="cd05379">
    <property type="entry name" value="CAP_bacterial"/>
    <property type="match status" value="1"/>
</dbReference>
<organism evidence="2 3">
    <name type="scientific">Formimonas warabiya</name>
    <dbReference type="NCBI Taxonomy" id="1761012"/>
    <lineage>
        <taxon>Bacteria</taxon>
        <taxon>Bacillati</taxon>
        <taxon>Bacillota</taxon>
        <taxon>Clostridia</taxon>
        <taxon>Eubacteriales</taxon>
        <taxon>Peptococcaceae</taxon>
        <taxon>Candidatus Formimonas</taxon>
    </lineage>
</organism>
<dbReference type="EMBL" id="CP017634">
    <property type="protein sequence ID" value="ATW28372.1"/>
    <property type="molecule type" value="Genomic_DNA"/>
</dbReference>